<dbReference type="PANTHER" id="PTHR30344:SF1">
    <property type="entry name" value="6-PHOSPHOGLUCONOLACTONASE"/>
    <property type="match status" value="1"/>
</dbReference>
<dbReference type="RefSeq" id="WP_184214392.1">
    <property type="nucleotide sequence ID" value="NZ_JACHIP010000002.1"/>
</dbReference>
<dbReference type="AlphaFoldDB" id="A0A7W8E2R2"/>
<evidence type="ECO:0000256" key="1">
    <source>
        <dbReference type="ARBA" id="ARBA00005564"/>
    </source>
</evidence>
<dbReference type="InterPro" id="IPR019405">
    <property type="entry name" value="Lactonase_7-beta_prop"/>
</dbReference>
<dbReference type="InterPro" id="IPR015943">
    <property type="entry name" value="WD40/YVTN_repeat-like_dom_sf"/>
</dbReference>
<protein>
    <submittedName>
        <fullName evidence="3">6-phosphogluconolactonase (Cycloisomerase 2 family)</fullName>
    </submittedName>
</protein>
<reference evidence="3 4" key="1">
    <citation type="submission" date="2020-08" db="EMBL/GenBank/DDBJ databases">
        <title>Genomic Encyclopedia of Type Strains, Phase IV (KMG-V): Genome sequencing to study the core and pangenomes of soil and plant-associated prokaryotes.</title>
        <authorList>
            <person name="Whitman W."/>
        </authorList>
    </citation>
    <scope>NUCLEOTIDE SEQUENCE [LARGE SCALE GENOMIC DNA]</scope>
    <source>
        <strain evidence="3 4">M8UP14</strain>
    </source>
</reference>
<name>A0A7W8E2R2_9BACT</name>
<evidence type="ECO:0000256" key="2">
    <source>
        <dbReference type="ARBA" id="ARBA00022526"/>
    </source>
</evidence>
<dbReference type="GO" id="GO:0006006">
    <property type="term" value="P:glucose metabolic process"/>
    <property type="evidence" value="ECO:0007669"/>
    <property type="project" value="UniProtKB-KW"/>
</dbReference>
<sequence>MYFQKTGQTKSSTRTTDTVSRAIKTVASIASLSVAFGLTACTRDYTLAYLYVTTASSSPGVINQYAVDYQSGALVQIGDVKNPPTAGKNPVASVATPNAKFIYVVNQGDSNVQEFAVGSDGTLTSKGTFATTGNTPTAIAIDTAGKFLFVTCKYQGTNTSGAGAVSVFSIGSDNSLGTAVNVNTANNPVSVAIANFNPTVYVVSQDPTTPQIIAFTEDTSTGALTPVAGTTATAGFAAGVQPSAIAEDPTGRFVYVTDRAANQLIGYTVLSGGVLLPMVNGPFATGLFPVALLVDPRGEYIYVSNYNSKTISAYALNVSNGTPSGVAGTSATTGTGPNAIALDPALGIYLYTSNTQEASVSGLQLNPSTGALAGIQNTPYPSAGSPTSVVIVANGSHPTQVLER</sequence>
<dbReference type="GO" id="GO:0016853">
    <property type="term" value="F:isomerase activity"/>
    <property type="evidence" value="ECO:0007669"/>
    <property type="project" value="UniProtKB-KW"/>
</dbReference>
<comment type="caution">
    <text evidence="3">The sequence shown here is derived from an EMBL/GenBank/DDBJ whole genome shotgun (WGS) entry which is preliminary data.</text>
</comment>
<accession>A0A7W8E2R2</accession>
<dbReference type="Pfam" id="PF10282">
    <property type="entry name" value="Lactonase"/>
    <property type="match status" value="2"/>
</dbReference>
<dbReference type="SUPFAM" id="SSF63825">
    <property type="entry name" value="YWTD domain"/>
    <property type="match status" value="2"/>
</dbReference>
<dbReference type="EMBL" id="JACHIP010000002">
    <property type="protein sequence ID" value="MBB5056449.1"/>
    <property type="molecule type" value="Genomic_DNA"/>
</dbReference>
<evidence type="ECO:0000313" key="3">
    <source>
        <dbReference type="EMBL" id="MBB5056449.1"/>
    </source>
</evidence>
<keyword evidence="2" id="KW-0119">Carbohydrate metabolism</keyword>
<keyword evidence="2" id="KW-0313">Glucose metabolism</keyword>
<dbReference type="Gene3D" id="2.130.10.10">
    <property type="entry name" value="YVTN repeat-like/Quinoprotein amine dehydrogenase"/>
    <property type="match status" value="2"/>
</dbReference>
<keyword evidence="4" id="KW-1185">Reference proteome</keyword>
<dbReference type="PANTHER" id="PTHR30344">
    <property type="entry name" value="6-PHOSPHOGLUCONOLACTONASE-RELATED"/>
    <property type="match status" value="1"/>
</dbReference>
<comment type="similarity">
    <text evidence="1">Belongs to the cycloisomerase 2 family.</text>
</comment>
<evidence type="ECO:0000313" key="4">
    <source>
        <dbReference type="Proteomes" id="UP000540989"/>
    </source>
</evidence>
<organism evidence="3 4">
    <name type="scientific">Granulicella aggregans</name>
    <dbReference type="NCBI Taxonomy" id="474949"/>
    <lineage>
        <taxon>Bacteria</taxon>
        <taxon>Pseudomonadati</taxon>
        <taxon>Acidobacteriota</taxon>
        <taxon>Terriglobia</taxon>
        <taxon>Terriglobales</taxon>
        <taxon>Acidobacteriaceae</taxon>
        <taxon>Granulicella</taxon>
    </lineage>
</organism>
<keyword evidence="3" id="KW-0413">Isomerase</keyword>
<dbReference type="InterPro" id="IPR050282">
    <property type="entry name" value="Cycloisomerase_2"/>
</dbReference>
<proteinExistence type="inferred from homology"/>
<dbReference type="GO" id="GO:0017057">
    <property type="term" value="F:6-phosphogluconolactonase activity"/>
    <property type="evidence" value="ECO:0007669"/>
    <property type="project" value="TreeGrafter"/>
</dbReference>
<gene>
    <name evidence="3" type="ORF">HDF16_001134</name>
</gene>
<dbReference type="Proteomes" id="UP000540989">
    <property type="component" value="Unassembled WGS sequence"/>
</dbReference>